<dbReference type="EMBL" id="RTJF01000070">
    <property type="protein sequence ID" value="MJL96402.1"/>
    <property type="molecule type" value="Genomic_DNA"/>
</dbReference>
<evidence type="ECO:0000313" key="2">
    <source>
        <dbReference type="EMBL" id="MJL96402.1"/>
    </source>
</evidence>
<gene>
    <name evidence="2" type="ORF">DNX30_27625</name>
</gene>
<evidence type="ECO:0000256" key="1">
    <source>
        <dbReference type="SAM" id="MobiDB-lite"/>
    </source>
</evidence>
<organism evidence="2">
    <name type="scientific">Escherichia coli</name>
    <dbReference type="NCBI Taxonomy" id="562"/>
    <lineage>
        <taxon>Bacteria</taxon>
        <taxon>Pseudomonadati</taxon>
        <taxon>Pseudomonadota</taxon>
        <taxon>Gammaproteobacteria</taxon>
        <taxon>Enterobacterales</taxon>
        <taxon>Enterobacteriaceae</taxon>
        <taxon>Escherichia</taxon>
    </lineage>
</organism>
<dbReference type="AlphaFoldDB" id="A0A1V3UXY1"/>
<name>A0A1V3UXY1_ECOLX</name>
<reference evidence="2" key="1">
    <citation type="submission" date="2018-06" db="EMBL/GenBank/DDBJ databases">
        <authorList>
            <person name="Ashton P.M."/>
            <person name="Dallman T."/>
            <person name="Nair S."/>
            <person name="De Pinna E."/>
            <person name="Peters T."/>
            <person name="Grant K."/>
        </authorList>
    </citation>
    <scope>NUCLEOTIDE SEQUENCE [LARGE SCALE GENOMIC DNA]</scope>
    <source>
        <strain evidence="2">462023</strain>
    </source>
</reference>
<protein>
    <submittedName>
        <fullName evidence="2">DNase</fullName>
    </submittedName>
</protein>
<sequence length="45" mass="5141">MAERTTSSDCNPTRGGIIRRKKRSLWTPRPLSRREKIPVSGQLTC</sequence>
<feature type="compositionally biased region" description="Polar residues" evidence="1">
    <location>
        <begin position="1"/>
        <end position="11"/>
    </location>
</feature>
<comment type="caution">
    <text evidence="2">The sequence shown here is derived from an EMBL/GenBank/DDBJ whole genome shotgun (WGS) entry which is preliminary data.</text>
</comment>
<dbReference type="Proteomes" id="UP000885382">
    <property type="component" value="Unassembled WGS sequence"/>
</dbReference>
<feature type="region of interest" description="Disordered" evidence="1">
    <location>
        <begin position="1"/>
        <end position="45"/>
    </location>
</feature>
<proteinExistence type="predicted"/>
<accession>A0A1V3UXY1</accession>